<dbReference type="PANTHER" id="PTHR43685:SF2">
    <property type="entry name" value="GLYCOSYLTRANSFERASE 2-LIKE DOMAIN-CONTAINING PROTEIN"/>
    <property type="match status" value="1"/>
</dbReference>
<evidence type="ECO:0000259" key="1">
    <source>
        <dbReference type="Pfam" id="PF00535"/>
    </source>
</evidence>
<dbReference type="OrthoDB" id="3226099at2"/>
<accession>A0A558C2Q1</accession>
<sequence length="298" mass="32947">MAGLSILIPIFNRDVSELVHALLAQLPDWPGPTEIRLLDDGSDEKYRVANRLLATLPRVVYQELAANVGRATVRNQLVAKAKYEWVLLLDNTGQVTASHYLARYAAASSQAPVVAGGVRYADQAPAEPGLRLRWLYGRQREARPLAQRKAAAYDQLLINNLLIQKALLQQFPLDERLRGYGHEDTKLGWQLAAAGVPIHHLDNPIMHAGLETATAFLEKSEQAVRNLAQLLRQDNLGASSRLVQAARRLQRARLAAALQAALTLGEPLLRRNLLSTRPSLKALDALKLLWLLREGGGR</sequence>
<dbReference type="SUPFAM" id="SSF53448">
    <property type="entry name" value="Nucleotide-diphospho-sugar transferases"/>
    <property type="match status" value="1"/>
</dbReference>
<dbReference type="Gene3D" id="3.90.550.10">
    <property type="entry name" value="Spore Coat Polysaccharide Biosynthesis Protein SpsA, Chain A"/>
    <property type="match status" value="1"/>
</dbReference>
<gene>
    <name evidence="2" type="ORF">FNT36_02915</name>
</gene>
<dbReference type="EMBL" id="VMRJ01000001">
    <property type="protein sequence ID" value="TVT43058.1"/>
    <property type="molecule type" value="Genomic_DNA"/>
</dbReference>
<evidence type="ECO:0000313" key="2">
    <source>
        <dbReference type="EMBL" id="TVT43058.1"/>
    </source>
</evidence>
<dbReference type="RefSeq" id="WP_144844122.1">
    <property type="nucleotide sequence ID" value="NZ_VMRJ01000001.1"/>
</dbReference>
<dbReference type="InterPro" id="IPR029044">
    <property type="entry name" value="Nucleotide-diphossugar_trans"/>
</dbReference>
<dbReference type="GO" id="GO:0016740">
    <property type="term" value="F:transferase activity"/>
    <property type="evidence" value="ECO:0007669"/>
    <property type="project" value="UniProtKB-KW"/>
</dbReference>
<protein>
    <submittedName>
        <fullName evidence="2">Glycosyltransferase family 2 protein</fullName>
    </submittedName>
</protein>
<dbReference type="PANTHER" id="PTHR43685">
    <property type="entry name" value="GLYCOSYLTRANSFERASE"/>
    <property type="match status" value="1"/>
</dbReference>
<dbReference type="AlphaFoldDB" id="A0A558C2Q1"/>
<keyword evidence="2" id="KW-0808">Transferase</keyword>
<dbReference type="Proteomes" id="UP000317624">
    <property type="component" value="Unassembled WGS sequence"/>
</dbReference>
<proteinExistence type="predicted"/>
<name>A0A558C2Q1_9BACT</name>
<keyword evidence="3" id="KW-1185">Reference proteome</keyword>
<dbReference type="InterPro" id="IPR050834">
    <property type="entry name" value="Glycosyltransf_2"/>
</dbReference>
<organism evidence="2 3">
    <name type="scientific">Hymenobacter setariae</name>
    <dbReference type="NCBI Taxonomy" id="2594794"/>
    <lineage>
        <taxon>Bacteria</taxon>
        <taxon>Pseudomonadati</taxon>
        <taxon>Bacteroidota</taxon>
        <taxon>Cytophagia</taxon>
        <taxon>Cytophagales</taxon>
        <taxon>Hymenobacteraceae</taxon>
        <taxon>Hymenobacter</taxon>
    </lineage>
</organism>
<comment type="caution">
    <text evidence="2">The sequence shown here is derived from an EMBL/GenBank/DDBJ whole genome shotgun (WGS) entry which is preliminary data.</text>
</comment>
<reference evidence="2 3" key="1">
    <citation type="submission" date="2019-07" db="EMBL/GenBank/DDBJ databases">
        <title>Hymenobacter sp. straun FUR1 Genome sequencing and assembly.</title>
        <authorList>
            <person name="Chhetri G."/>
        </authorList>
    </citation>
    <scope>NUCLEOTIDE SEQUENCE [LARGE SCALE GENOMIC DNA]</scope>
    <source>
        <strain evidence="2 3">Fur1</strain>
    </source>
</reference>
<feature type="domain" description="Glycosyltransferase 2-like" evidence="1">
    <location>
        <begin position="5"/>
        <end position="136"/>
    </location>
</feature>
<evidence type="ECO:0000313" key="3">
    <source>
        <dbReference type="Proteomes" id="UP000317624"/>
    </source>
</evidence>
<dbReference type="Pfam" id="PF00535">
    <property type="entry name" value="Glycos_transf_2"/>
    <property type="match status" value="1"/>
</dbReference>
<dbReference type="CDD" id="cd00761">
    <property type="entry name" value="Glyco_tranf_GTA_type"/>
    <property type="match status" value="1"/>
</dbReference>
<dbReference type="InterPro" id="IPR001173">
    <property type="entry name" value="Glyco_trans_2-like"/>
</dbReference>